<dbReference type="SMART" id="SM00342">
    <property type="entry name" value="HTH_ARAC"/>
    <property type="match status" value="1"/>
</dbReference>
<dbReference type="Proteomes" id="UP001527202">
    <property type="component" value="Unassembled WGS sequence"/>
</dbReference>
<sequence>MNVLIVDDEVIIRTGLSTVIQWEELGFRLLPAAESAEEALERAPAEHPHIVLTDIRMGGMDGITMAEKVKQMLPDSEIIVLTGYDDFAYVQQAIRGGIGDYLLKSSRPEEIIRAVMKAKQRIVSKWDARKADNMQRRAFRSRLLERLATEGIDDADSLEQVPQVLAKLGLPHLPEASAGVCLQVLLISVQGWGDSRAAGSLLQFAVDNMLGELLPCETLRRRHDIVVLLRAEGRDAGALRSKLGRISDKLKCVLFTAAGSRVTGLGQVPRSYREAVYTASFRGFAGTETLLAYEAVEGREGGRTVCSKEEESELAILLKNGNPIELRHFVQKALDGEIADAEATPVSLKAYSDSLVVAAHRWLERTAAALGMPQLPRLPEQDPAKRAQGDKHPGDGPGAEGQGDLQENLYLRLRVIMETYYQYVSEDGVLYIKRAIAYIQDNLDRTLTLQQVAGHVHVHPNHFSEVFKRETGVNYIEFVMRERIRRAAEILSETPVKVSEVAKKVGYEDIKYFSQLFKKYTGQTPTEFRAGREGKQ</sequence>
<dbReference type="PRINTS" id="PR00032">
    <property type="entry name" value="HTHARAC"/>
</dbReference>
<evidence type="ECO:0000313" key="9">
    <source>
        <dbReference type="EMBL" id="QAV21317.1"/>
    </source>
</evidence>
<feature type="domain" description="Response regulatory" evidence="7">
    <location>
        <begin position="2"/>
        <end position="119"/>
    </location>
</feature>
<dbReference type="Gene3D" id="1.10.10.60">
    <property type="entry name" value="Homeodomain-like"/>
    <property type="match status" value="2"/>
</dbReference>
<dbReference type="Proteomes" id="UP000288943">
    <property type="component" value="Chromosome"/>
</dbReference>
<feature type="domain" description="HTH araC/xylS-type" evidence="6">
    <location>
        <begin position="433"/>
        <end position="531"/>
    </location>
</feature>
<gene>
    <name evidence="8" type="ORF">M5X16_14840</name>
    <name evidence="9" type="ORF">PC41400_28070</name>
</gene>
<dbReference type="Gene3D" id="3.40.50.2300">
    <property type="match status" value="1"/>
</dbReference>
<dbReference type="CDD" id="cd17536">
    <property type="entry name" value="REC_YesN-like"/>
    <property type="match status" value="1"/>
</dbReference>
<dbReference type="PROSITE" id="PS50110">
    <property type="entry name" value="RESPONSE_REGULATORY"/>
    <property type="match status" value="1"/>
</dbReference>
<evidence type="ECO:0000256" key="1">
    <source>
        <dbReference type="ARBA" id="ARBA00023015"/>
    </source>
</evidence>
<dbReference type="PROSITE" id="PS01124">
    <property type="entry name" value="HTH_ARAC_FAMILY_2"/>
    <property type="match status" value="1"/>
</dbReference>
<dbReference type="KEGG" id="pchi:PC41400_28070"/>
<dbReference type="PANTHER" id="PTHR43280">
    <property type="entry name" value="ARAC-FAMILY TRANSCRIPTIONAL REGULATOR"/>
    <property type="match status" value="1"/>
</dbReference>
<evidence type="ECO:0000256" key="2">
    <source>
        <dbReference type="ARBA" id="ARBA00023125"/>
    </source>
</evidence>
<feature type="region of interest" description="Disordered" evidence="5">
    <location>
        <begin position="373"/>
        <end position="403"/>
    </location>
</feature>
<dbReference type="InterPro" id="IPR011006">
    <property type="entry name" value="CheY-like_superfamily"/>
</dbReference>
<dbReference type="Pfam" id="PF12833">
    <property type="entry name" value="HTH_18"/>
    <property type="match status" value="1"/>
</dbReference>
<organism evidence="9 10">
    <name type="scientific">Paenibacillus chitinolyticus</name>
    <dbReference type="NCBI Taxonomy" id="79263"/>
    <lineage>
        <taxon>Bacteria</taxon>
        <taxon>Bacillati</taxon>
        <taxon>Bacillota</taxon>
        <taxon>Bacilli</taxon>
        <taxon>Bacillales</taxon>
        <taxon>Paenibacillaceae</taxon>
        <taxon>Paenibacillus</taxon>
    </lineage>
</organism>
<evidence type="ECO:0000259" key="7">
    <source>
        <dbReference type="PROSITE" id="PS50110"/>
    </source>
</evidence>
<dbReference type="EMBL" id="JAMDMJ010000016">
    <property type="protein sequence ID" value="MCY9597050.1"/>
    <property type="molecule type" value="Genomic_DNA"/>
</dbReference>
<keyword evidence="1" id="KW-0805">Transcription regulation</keyword>
<reference evidence="9 10" key="1">
    <citation type="submission" date="2018-01" db="EMBL/GenBank/DDBJ databases">
        <title>The whole genome sequencing and assembly of Paenibacillus chitinolyticus KCCM 41400 strain.</title>
        <authorList>
            <person name="Kim J.-Y."/>
            <person name="Park M.-K."/>
            <person name="Lee Y.-J."/>
            <person name="Yi H."/>
            <person name="Bahn Y.-S."/>
            <person name="Kim J.F."/>
            <person name="Lee D.-W."/>
        </authorList>
    </citation>
    <scope>NUCLEOTIDE SEQUENCE [LARGE SCALE GENOMIC DNA]</scope>
    <source>
        <strain evidence="9 10">KCCM 41400</strain>
    </source>
</reference>
<dbReference type="SUPFAM" id="SSF52172">
    <property type="entry name" value="CheY-like"/>
    <property type="match status" value="1"/>
</dbReference>
<feature type="compositionally biased region" description="Basic and acidic residues" evidence="5">
    <location>
        <begin position="379"/>
        <end position="394"/>
    </location>
</feature>
<dbReference type="InterPro" id="IPR041522">
    <property type="entry name" value="CdaR_GGDEF"/>
</dbReference>
<evidence type="ECO:0000313" key="8">
    <source>
        <dbReference type="EMBL" id="MCY9597050.1"/>
    </source>
</evidence>
<keyword evidence="2 9" id="KW-0238">DNA-binding</keyword>
<keyword evidence="3" id="KW-0804">Transcription</keyword>
<keyword evidence="4" id="KW-0597">Phosphoprotein</keyword>
<dbReference type="SMART" id="SM00448">
    <property type="entry name" value="REC"/>
    <property type="match status" value="1"/>
</dbReference>
<reference evidence="8 11" key="2">
    <citation type="submission" date="2022-05" db="EMBL/GenBank/DDBJ databases">
        <title>Genome Sequencing of Bee-Associated Microbes.</title>
        <authorList>
            <person name="Dunlap C."/>
        </authorList>
    </citation>
    <scope>NUCLEOTIDE SEQUENCE [LARGE SCALE GENOMIC DNA]</scope>
    <source>
        <strain evidence="8 11">NRRL B-23120</strain>
    </source>
</reference>
<name>A0A410X3Z2_9BACL</name>
<dbReference type="InterPro" id="IPR018060">
    <property type="entry name" value="HTH_AraC"/>
</dbReference>
<evidence type="ECO:0000256" key="5">
    <source>
        <dbReference type="SAM" id="MobiDB-lite"/>
    </source>
</evidence>
<dbReference type="GO" id="GO:0043565">
    <property type="term" value="F:sequence-specific DNA binding"/>
    <property type="evidence" value="ECO:0007669"/>
    <property type="project" value="InterPro"/>
</dbReference>
<dbReference type="InterPro" id="IPR020449">
    <property type="entry name" value="Tscrpt_reg_AraC-type_HTH"/>
</dbReference>
<dbReference type="RefSeq" id="WP_042235029.1">
    <property type="nucleotide sequence ID" value="NZ_CP026520.1"/>
</dbReference>
<evidence type="ECO:0000256" key="3">
    <source>
        <dbReference type="ARBA" id="ARBA00023163"/>
    </source>
</evidence>
<dbReference type="AlphaFoldDB" id="A0A410X3Z2"/>
<dbReference type="GO" id="GO:0003700">
    <property type="term" value="F:DNA-binding transcription factor activity"/>
    <property type="evidence" value="ECO:0007669"/>
    <property type="project" value="InterPro"/>
</dbReference>
<evidence type="ECO:0000313" key="11">
    <source>
        <dbReference type="Proteomes" id="UP001527202"/>
    </source>
</evidence>
<dbReference type="PANTHER" id="PTHR43280:SF28">
    <property type="entry name" value="HTH-TYPE TRANSCRIPTIONAL ACTIVATOR RHAS"/>
    <property type="match status" value="1"/>
</dbReference>
<dbReference type="Pfam" id="PF17853">
    <property type="entry name" value="GGDEF_2"/>
    <property type="match status" value="1"/>
</dbReference>
<dbReference type="SUPFAM" id="SSF46689">
    <property type="entry name" value="Homeodomain-like"/>
    <property type="match status" value="2"/>
</dbReference>
<accession>A0A410X3Z2</accession>
<dbReference type="GO" id="GO:0000160">
    <property type="term" value="P:phosphorelay signal transduction system"/>
    <property type="evidence" value="ECO:0007669"/>
    <property type="project" value="InterPro"/>
</dbReference>
<evidence type="ECO:0000313" key="10">
    <source>
        <dbReference type="Proteomes" id="UP000288943"/>
    </source>
</evidence>
<dbReference type="Pfam" id="PF00072">
    <property type="entry name" value="Response_reg"/>
    <property type="match status" value="1"/>
</dbReference>
<dbReference type="InterPro" id="IPR001789">
    <property type="entry name" value="Sig_transdc_resp-reg_receiver"/>
</dbReference>
<keyword evidence="11" id="KW-1185">Reference proteome</keyword>
<feature type="modified residue" description="4-aspartylphosphate" evidence="4">
    <location>
        <position position="54"/>
    </location>
</feature>
<evidence type="ECO:0000256" key="4">
    <source>
        <dbReference type="PROSITE-ProRule" id="PRU00169"/>
    </source>
</evidence>
<dbReference type="InterPro" id="IPR009057">
    <property type="entry name" value="Homeodomain-like_sf"/>
</dbReference>
<evidence type="ECO:0000259" key="6">
    <source>
        <dbReference type="PROSITE" id="PS01124"/>
    </source>
</evidence>
<dbReference type="GeneID" id="95378650"/>
<proteinExistence type="predicted"/>
<dbReference type="EMBL" id="CP026520">
    <property type="protein sequence ID" value="QAV21317.1"/>
    <property type="molecule type" value="Genomic_DNA"/>
</dbReference>
<dbReference type="OrthoDB" id="342399at2"/>
<protein>
    <submittedName>
        <fullName evidence="8 9">Response regulator</fullName>
    </submittedName>
</protein>